<protein>
    <submittedName>
        <fullName evidence="6">Unannotated protein</fullName>
    </submittedName>
</protein>
<dbReference type="PANTHER" id="PTHR47359">
    <property type="entry name" value="PEPTIDOGLYCAN DL-ENDOPEPTIDASE CWLO"/>
    <property type="match status" value="1"/>
</dbReference>
<name>A0A6J7R5H3_9ZZZZ</name>
<reference evidence="6" key="1">
    <citation type="submission" date="2020-05" db="EMBL/GenBank/DDBJ databases">
        <authorList>
            <person name="Chiriac C."/>
            <person name="Salcher M."/>
            <person name="Ghai R."/>
            <person name="Kavagutti S V."/>
        </authorList>
    </citation>
    <scope>NUCLEOTIDE SEQUENCE</scope>
</reference>
<feature type="domain" description="NlpC/P60" evidence="5">
    <location>
        <begin position="130"/>
        <end position="254"/>
    </location>
</feature>
<dbReference type="GO" id="GO:0006508">
    <property type="term" value="P:proteolysis"/>
    <property type="evidence" value="ECO:0007669"/>
    <property type="project" value="UniProtKB-KW"/>
</dbReference>
<comment type="similarity">
    <text evidence="1">Belongs to the peptidase C40 family.</text>
</comment>
<proteinExistence type="inferred from homology"/>
<sequence length="259" mass="27891">MSHLRRIHFGSISLVRGGKCAIAVATITCGLVAGSSSATHAAGTAVVVPPAVVQTTWREPQLLTKDARPRFDAVKTIAGEALESIATFIDVPTAENFAQFQIIRAALVTRVAARVNESRAAMLEAWSQASLKHQMALIAGLTTLGVGYEYGSDNPKKGLDCSGLVAYAWQKVGIALPLQSKRQWESSRDVKQEDALPGDIVWYPGHTMMYLGVGDAVLHSARLNLGVRMGRINWKEISHVKFGNPEVSLLSVNRTAGVF</sequence>
<dbReference type="Pfam" id="PF00877">
    <property type="entry name" value="NLPC_P60"/>
    <property type="match status" value="1"/>
</dbReference>
<dbReference type="EMBL" id="CAFBPN010000054">
    <property type="protein sequence ID" value="CAB5023950.1"/>
    <property type="molecule type" value="Genomic_DNA"/>
</dbReference>
<evidence type="ECO:0000256" key="1">
    <source>
        <dbReference type="ARBA" id="ARBA00007074"/>
    </source>
</evidence>
<gene>
    <name evidence="6" type="ORF">UFOPK4098_01022</name>
</gene>
<evidence type="ECO:0000313" key="6">
    <source>
        <dbReference type="EMBL" id="CAB5023950.1"/>
    </source>
</evidence>
<organism evidence="6">
    <name type="scientific">freshwater metagenome</name>
    <dbReference type="NCBI Taxonomy" id="449393"/>
    <lineage>
        <taxon>unclassified sequences</taxon>
        <taxon>metagenomes</taxon>
        <taxon>ecological metagenomes</taxon>
    </lineage>
</organism>
<dbReference type="GO" id="GO:0008234">
    <property type="term" value="F:cysteine-type peptidase activity"/>
    <property type="evidence" value="ECO:0007669"/>
    <property type="project" value="UniProtKB-KW"/>
</dbReference>
<dbReference type="PROSITE" id="PS51935">
    <property type="entry name" value="NLPC_P60"/>
    <property type="match status" value="1"/>
</dbReference>
<dbReference type="InterPro" id="IPR051794">
    <property type="entry name" value="PG_Endopeptidase_C40"/>
</dbReference>
<evidence type="ECO:0000256" key="2">
    <source>
        <dbReference type="ARBA" id="ARBA00022670"/>
    </source>
</evidence>
<dbReference type="InterPro" id="IPR000064">
    <property type="entry name" value="NLP_P60_dom"/>
</dbReference>
<accession>A0A6J7R5H3</accession>
<dbReference type="PANTHER" id="PTHR47359:SF3">
    <property type="entry name" value="NLP_P60 DOMAIN-CONTAINING PROTEIN-RELATED"/>
    <property type="match status" value="1"/>
</dbReference>
<evidence type="ECO:0000259" key="5">
    <source>
        <dbReference type="PROSITE" id="PS51935"/>
    </source>
</evidence>
<dbReference type="InterPro" id="IPR038765">
    <property type="entry name" value="Papain-like_cys_pep_sf"/>
</dbReference>
<keyword evidence="3" id="KW-0378">Hydrolase</keyword>
<evidence type="ECO:0000256" key="4">
    <source>
        <dbReference type="ARBA" id="ARBA00022807"/>
    </source>
</evidence>
<keyword evidence="4" id="KW-0788">Thiol protease</keyword>
<dbReference type="AlphaFoldDB" id="A0A6J7R5H3"/>
<dbReference type="Gene3D" id="3.90.1720.10">
    <property type="entry name" value="endopeptidase domain like (from Nostoc punctiforme)"/>
    <property type="match status" value="1"/>
</dbReference>
<dbReference type="SUPFAM" id="SSF54001">
    <property type="entry name" value="Cysteine proteinases"/>
    <property type="match status" value="1"/>
</dbReference>
<keyword evidence="2" id="KW-0645">Protease</keyword>
<evidence type="ECO:0000256" key="3">
    <source>
        <dbReference type="ARBA" id="ARBA00022801"/>
    </source>
</evidence>